<accession>Q6YSE1</accession>
<dbReference type="EMBL" id="AP006456">
    <property type="protein sequence ID" value="BAD32006.1"/>
    <property type="molecule type" value="Genomic_DNA"/>
</dbReference>
<dbReference type="Proteomes" id="UP000000763">
    <property type="component" value="Chromosome 7"/>
</dbReference>
<name>Q6YSE1_ORYSJ</name>
<feature type="compositionally biased region" description="Low complexity" evidence="1">
    <location>
        <begin position="184"/>
        <end position="194"/>
    </location>
</feature>
<feature type="compositionally biased region" description="Basic and acidic residues" evidence="1">
    <location>
        <begin position="267"/>
        <end position="276"/>
    </location>
</feature>
<reference evidence="4" key="4">
    <citation type="journal article" date="2008" name="Nucleic Acids Res.">
        <title>The rice annotation project database (RAP-DB): 2008 update.</title>
        <authorList>
            <consortium name="The rice annotation project (RAP)"/>
        </authorList>
    </citation>
    <scope>GENOME REANNOTATION</scope>
    <source>
        <strain evidence="4">cv. Nipponbare</strain>
    </source>
</reference>
<reference evidence="3" key="1">
    <citation type="submission" date="2003-05" db="EMBL/GenBank/DDBJ databases">
        <title>Oryza sativa nipponbare(GA3) genomic DNA, chromosome 7, BAC clone:OSJNBa0030A22.</title>
        <authorList>
            <person name="Sasaki T."/>
            <person name="Matsumoto T."/>
            <person name="Katayose Y."/>
        </authorList>
    </citation>
    <scope>NUCLEOTIDE SEQUENCE</scope>
</reference>
<feature type="compositionally biased region" description="Basic residues" evidence="1">
    <location>
        <begin position="206"/>
        <end position="221"/>
    </location>
</feature>
<sequence>MSGFEGFTNPFPKFSTSNGVCGIFGIRAQRARIPRKEKYVWSIEKDIPKNIFDSLTRGANKKAEEEGGYWAKPKSKREGAAADWASADLVKWGRRLRWRQRGRHVGWGRERRPGGSSDGSRRAAGSGERRQAGGAASTGGRRRRRGTHSTARIGKTTRDDGRRRRPISPTRQRGRTREERRARGLGLRRTGMGLRRARGDAGPDGHRRRTRGGVMRRRKGRHGAEAKEKAGGLGTVRGSSRGSPGAWRREESAREESVSGVGWGGEALRRAGDEQRPPGADGNGGEAMPGDGGAREWFGEVLGSSRTVLARVVDELGPDDGARLRAAAETEQRRGARRIVRQAMACGGGRGIASGRRKGFGGELTDKRKRRRRIGGSRGEVVATVGRNGTGWARPGRKRGEVAPGAPRHAPTHAPVPPVLGGGRRRRDRVERQQGGDGCSATMARWGAKTREMEGRGSAVVL</sequence>
<organism evidence="2 4">
    <name type="scientific">Oryza sativa subsp. japonica</name>
    <name type="common">Rice</name>
    <dbReference type="NCBI Taxonomy" id="39947"/>
    <lineage>
        <taxon>Eukaryota</taxon>
        <taxon>Viridiplantae</taxon>
        <taxon>Streptophyta</taxon>
        <taxon>Embryophyta</taxon>
        <taxon>Tracheophyta</taxon>
        <taxon>Spermatophyta</taxon>
        <taxon>Magnoliopsida</taxon>
        <taxon>Liliopsida</taxon>
        <taxon>Poales</taxon>
        <taxon>Poaceae</taxon>
        <taxon>BOP clade</taxon>
        <taxon>Oryzoideae</taxon>
        <taxon>Oryzeae</taxon>
        <taxon>Oryzinae</taxon>
        <taxon>Oryza</taxon>
        <taxon>Oryza sativa</taxon>
    </lineage>
</organism>
<evidence type="ECO:0000256" key="1">
    <source>
        <dbReference type="SAM" id="MobiDB-lite"/>
    </source>
</evidence>
<reference evidence="2" key="2">
    <citation type="submission" date="2003-05" db="EMBL/GenBank/DDBJ databases">
        <title>Oryza sativa nipponbare(GA3) genomic DNA, chromosome 7, BAC clone:OSJNBa0084D17.</title>
        <authorList>
            <person name="Sasaki T."/>
            <person name="Matsumoto T."/>
            <person name="Katayose Y."/>
        </authorList>
    </citation>
    <scope>NUCLEOTIDE SEQUENCE</scope>
</reference>
<dbReference type="AlphaFoldDB" id="Q6YSE1"/>
<reference evidence="4" key="3">
    <citation type="journal article" date="2005" name="Nature">
        <title>The map-based sequence of the rice genome.</title>
        <authorList>
            <consortium name="International rice genome sequencing project (IRGSP)"/>
            <person name="Matsumoto T."/>
            <person name="Wu J."/>
            <person name="Kanamori H."/>
            <person name="Katayose Y."/>
            <person name="Fujisawa M."/>
            <person name="Namiki N."/>
            <person name="Mizuno H."/>
            <person name="Yamamoto K."/>
            <person name="Antonio B.A."/>
            <person name="Baba T."/>
            <person name="Sakata K."/>
            <person name="Nagamura Y."/>
            <person name="Aoki H."/>
            <person name="Arikawa K."/>
            <person name="Arita K."/>
            <person name="Bito T."/>
            <person name="Chiden Y."/>
            <person name="Fujitsuka N."/>
            <person name="Fukunaka R."/>
            <person name="Hamada M."/>
            <person name="Harada C."/>
            <person name="Hayashi A."/>
            <person name="Hijishita S."/>
            <person name="Honda M."/>
            <person name="Hosokawa S."/>
            <person name="Ichikawa Y."/>
            <person name="Idonuma A."/>
            <person name="Iijima M."/>
            <person name="Ikeda M."/>
            <person name="Ikeno M."/>
            <person name="Ito K."/>
            <person name="Ito S."/>
            <person name="Ito T."/>
            <person name="Ito Y."/>
            <person name="Ito Y."/>
            <person name="Iwabuchi A."/>
            <person name="Kamiya K."/>
            <person name="Karasawa W."/>
            <person name="Kurita K."/>
            <person name="Katagiri S."/>
            <person name="Kikuta A."/>
            <person name="Kobayashi H."/>
            <person name="Kobayashi N."/>
            <person name="Machita K."/>
            <person name="Maehara T."/>
            <person name="Masukawa M."/>
            <person name="Mizubayashi T."/>
            <person name="Mukai Y."/>
            <person name="Nagasaki H."/>
            <person name="Nagata Y."/>
            <person name="Naito S."/>
            <person name="Nakashima M."/>
            <person name="Nakama Y."/>
            <person name="Nakamichi Y."/>
            <person name="Nakamura M."/>
            <person name="Meguro A."/>
            <person name="Negishi M."/>
            <person name="Ohta I."/>
            <person name="Ohta T."/>
            <person name="Okamoto M."/>
            <person name="Ono N."/>
            <person name="Saji S."/>
            <person name="Sakaguchi M."/>
            <person name="Sakai K."/>
            <person name="Shibata M."/>
            <person name="Shimokawa T."/>
            <person name="Song J."/>
            <person name="Takazaki Y."/>
            <person name="Terasawa K."/>
            <person name="Tsugane M."/>
            <person name="Tsuji K."/>
            <person name="Ueda S."/>
            <person name="Waki K."/>
            <person name="Yamagata H."/>
            <person name="Yamamoto M."/>
            <person name="Yamamoto S."/>
            <person name="Yamane H."/>
            <person name="Yoshiki S."/>
            <person name="Yoshihara R."/>
            <person name="Yukawa K."/>
            <person name="Zhong H."/>
            <person name="Yano M."/>
            <person name="Yuan Q."/>
            <person name="Ouyang S."/>
            <person name="Liu J."/>
            <person name="Jones K.M."/>
            <person name="Gansberger K."/>
            <person name="Moffat K."/>
            <person name="Hill J."/>
            <person name="Bera J."/>
            <person name="Fadrosh D."/>
            <person name="Jin S."/>
            <person name="Johri S."/>
            <person name="Kim M."/>
            <person name="Overton L."/>
            <person name="Reardon M."/>
            <person name="Tsitrin T."/>
            <person name="Vuong H."/>
            <person name="Weaver B."/>
            <person name="Ciecko A."/>
            <person name="Tallon L."/>
            <person name="Jackson J."/>
            <person name="Pai G."/>
            <person name="Aken S.V."/>
            <person name="Utterback T."/>
            <person name="Reidmuller S."/>
            <person name="Feldblyum T."/>
            <person name="Hsiao J."/>
            <person name="Zismann V."/>
            <person name="Iobst S."/>
            <person name="de Vazeille A.R."/>
            <person name="Buell C.R."/>
            <person name="Ying K."/>
            <person name="Li Y."/>
            <person name="Lu T."/>
            <person name="Huang Y."/>
            <person name="Zhao Q."/>
            <person name="Feng Q."/>
            <person name="Zhang L."/>
            <person name="Zhu J."/>
            <person name="Weng Q."/>
            <person name="Mu J."/>
            <person name="Lu Y."/>
            <person name="Fan D."/>
            <person name="Liu Y."/>
            <person name="Guan J."/>
            <person name="Zhang Y."/>
            <person name="Yu S."/>
            <person name="Liu X."/>
            <person name="Zhang Y."/>
            <person name="Hong G."/>
            <person name="Han B."/>
            <person name="Choisne N."/>
            <person name="Demange N."/>
            <person name="Orjeda G."/>
            <person name="Samain S."/>
            <person name="Cattolico L."/>
            <person name="Pelletier E."/>
            <person name="Couloux A."/>
            <person name="Segurens B."/>
            <person name="Wincker P."/>
            <person name="D'Hont A."/>
            <person name="Scarpelli C."/>
            <person name="Weissenbach J."/>
            <person name="Salanoubat M."/>
            <person name="Quetier F."/>
            <person name="Yu Y."/>
            <person name="Kim H.R."/>
            <person name="Rambo T."/>
            <person name="Currie J."/>
            <person name="Collura K."/>
            <person name="Luo M."/>
            <person name="Yang T."/>
            <person name="Ammiraju J.S.S."/>
            <person name="Engler F."/>
            <person name="Soderlund C."/>
            <person name="Wing R.A."/>
            <person name="Palmer L.E."/>
            <person name="de la Bastide M."/>
            <person name="Spiegel L."/>
            <person name="Nascimento L."/>
            <person name="Zutavern T."/>
            <person name="O'Shaughnessy A."/>
            <person name="Dike S."/>
            <person name="Dedhia N."/>
            <person name="Preston R."/>
            <person name="Balija V."/>
            <person name="McCombie W.R."/>
            <person name="Chow T."/>
            <person name="Chen H."/>
            <person name="Chung M."/>
            <person name="Chen C."/>
            <person name="Shaw J."/>
            <person name="Wu H."/>
            <person name="Hsiao K."/>
            <person name="Chao Y."/>
            <person name="Chu M."/>
            <person name="Cheng C."/>
            <person name="Hour A."/>
            <person name="Lee P."/>
            <person name="Lin S."/>
            <person name="Lin Y."/>
            <person name="Liou J."/>
            <person name="Liu S."/>
            <person name="Hsing Y."/>
            <person name="Raghuvanshi S."/>
            <person name="Mohanty A."/>
            <person name="Bharti A.K."/>
            <person name="Gaur A."/>
            <person name="Gupta V."/>
            <person name="Kumar D."/>
            <person name="Ravi V."/>
            <person name="Vij S."/>
            <person name="Kapur A."/>
            <person name="Khurana P."/>
            <person name="Khurana P."/>
            <person name="Khurana J.P."/>
            <person name="Tyagi A.K."/>
            <person name="Gaikwad K."/>
            <person name="Singh A."/>
            <person name="Dalal V."/>
            <person name="Srivastava S."/>
            <person name="Dixit A."/>
            <person name="Pal A.K."/>
            <person name="Ghazi I.A."/>
            <person name="Yadav M."/>
            <person name="Pandit A."/>
            <person name="Bhargava A."/>
            <person name="Sureshbabu K."/>
            <person name="Batra K."/>
            <person name="Sharma T.R."/>
            <person name="Mohapatra T."/>
            <person name="Singh N.K."/>
            <person name="Messing J."/>
            <person name="Nelson A.B."/>
            <person name="Fuks G."/>
            <person name="Kavchok S."/>
            <person name="Keizer G."/>
            <person name="Linton E."/>
            <person name="Llaca V."/>
            <person name="Song R."/>
            <person name="Tanyolac B."/>
            <person name="Young S."/>
            <person name="Ho-Il K."/>
            <person name="Hahn J.H."/>
            <person name="Sangsakoo G."/>
            <person name="Vanavichit A."/>
            <person name="de Mattos Luiz.A.T."/>
            <person name="Zimmer P.D."/>
            <person name="Malone G."/>
            <person name="Dellagostin O."/>
            <person name="de Oliveira A.C."/>
            <person name="Bevan M."/>
            <person name="Bancroft I."/>
            <person name="Minx P."/>
            <person name="Cordum H."/>
            <person name="Wilson R."/>
            <person name="Cheng Z."/>
            <person name="Jin W."/>
            <person name="Jiang J."/>
            <person name="Leong S.A."/>
            <person name="Iwama H."/>
            <person name="Gojobori T."/>
            <person name="Itoh T."/>
            <person name="Niimura Y."/>
            <person name="Fujii Y."/>
            <person name="Habara T."/>
            <person name="Sakai H."/>
            <person name="Sato Y."/>
            <person name="Wilson G."/>
            <person name="Kumar K."/>
            <person name="McCouch S."/>
            <person name="Juretic N."/>
            <person name="Hoen D."/>
            <person name="Wright S."/>
            <person name="Bruskiewich R."/>
            <person name="Bureau T."/>
            <person name="Miyao A."/>
            <person name="Hirochika H."/>
            <person name="Nishikawa T."/>
            <person name="Kadowaki K."/>
            <person name="Sugiura M."/>
            <person name="Burr B."/>
            <person name="Sasaki T."/>
        </authorList>
    </citation>
    <scope>NUCLEOTIDE SEQUENCE [LARGE SCALE GENOMIC DNA]</scope>
    <source>
        <strain evidence="4">cv. Nipponbare</strain>
    </source>
</reference>
<feature type="region of interest" description="Disordered" evidence="1">
    <location>
        <begin position="349"/>
        <end position="462"/>
    </location>
</feature>
<feature type="compositionally biased region" description="Basic and acidic residues" evidence="1">
    <location>
        <begin position="247"/>
        <end position="257"/>
    </location>
</feature>
<evidence type="ECO:0000313" key="3">
    <source>
        <dbReference type="EMBL" id="BAD32006.1"/>
    </source>
</evidence>
<feature type="region of interest" description="Disordered" evidence="1">
    <location>
        <begin position="106"/>
        <end position="296"/>
    </location>
</feature>
<feature type="region of interest" description="Disordered" evidence="1">
    <location>
        <begin position="61"/>
        <end position="83"/>
    </location>
</feature>
<feature type="compositionally biased region" description="Gly residues" evidence="1">
    <location>
        <begin position="281"/>
        <end position="292"/>
    </location>
</feature>
<protein>
    <submittedName>
        <fullName evidence="2">Uncharacterized protein</fullName>
    </submittedName>
</protein>
<feature type="compositionally biased region" description="Low complexity" evidence="1">
    <location>
        <begin position="122"/>
        <end position="139"/>
    </location>
</feature>
<dbReference type="EMBL" id="AP006459">
    <property type="protein sequence ID" value="BAC84859.1"/>
    <property type="molecule type" value="Genomic_DNA"/>
</dbReference>
<gene>
    <name evidence="3" type="ORF">OSJNBa0030A22.6</name>
    <name evidence="2" type="ORF">OSJNBa0084D17.31</name>
</gene>
<proteinExistence type="predicted"/>
<evidence type="ECO:0000313" key="4">
    <source>
        <dbReference type="Proteomes" id="UP000000763"/>
    </source>
</evidence>
<evidence type="ECO:0000313" key="2">
    <source>
        <dbReference type="EMBL" id="BAC84859.1"/>
    </source>
</evidence>